<feature type="coiled-coil region" evidence="1">
    <location>
        <begin position="62"/>
        <end position="89"/>
    </location>
</feature>
<dbReference type="Proteomes" id="UP000315496">
    <property type="component" value="Chromosome 1"/>
</dbReference>
<evidence type="ECO:0000313" key="4">
    <source>
        <dbReference type="Proteomes" id="UP000315496"/>
    </source>
</evidence>
<evidence type="ECO:0000313" key="3">
    <source>
        <dbReference type="EMBL" id="TNJ30693.1"/>
    </source>
</evidence>
<name>A0A4Z1T976_GIAMU</name>
<protein>
    <submittedName>
        <fullName evidence="3">Uncharacterized protein</fullName>
    </submittedName>
</protein>
<sequence length="285" mass="32368">MPIYLSCPQDELAERARIIGEARRKRLVELRRIESDRAKELRHRFKAAATENQRRKDAFIEQQCLYDQLRRVRAELRALDERLRTADANQEAATVRATAAARVSSREHAQRDAAKTARSRGNEALRALYQQRALDEEQSAAKQRAVLSLKEVENLRARRATLQARYRALERQIALERELEEEPVAPQPYTFVEVTKDVQIPVLTNRTKSTARTDLQVEADDSPGDAFLAAQIARQVASQEAAQRQAGKDRAARVVRAELRKTIANEEVARVADEAIMLLRALGEP</sequence>
<feature type="region of interest" description="Disordered" evidence="2">
    <location>
        <begin position="101"/>
        <end position="120"/>
    </location>
</feature>
<feature type="compositionally biased region" description="Basic and acidic residues" evidence="2">
    <location>
        <begin position="104"/>
        <end position="120"/>
    </location>
</feature>
<dbReference type="OrthoDB" id="10260950at2759"/>
<dbReference type="AlphaFoldDB" id="A0A4Z1T976"/>
<reference evidence="3 4" key="1">
    <citation type="submission" date="2019-05" db="EMBL/GenBank/DDBJ databases">
        <title>The compact genome of Giardia muris reveals important steps in the evolution of intestinal protozoan parasites.</title>
        <authorList>
            <person name="Xu F."/>
            <person name="Jimenez-Gonzalez A."/>
            <person name="Einarsson E."/>
            <person name="Astvaldsson A."/>
            <person name="Peirasmaki D."/>
            <person name="Eckmann L."/>
            <person name="Andersson J.O."/>
            <person name="Svard S.G."/>
            <person name="Jerlstrom-Hultqvist J."/>
        </authorList>
    </citation>
    <scope>NUCLEOTIDE SEQUENCE [LARGE SCALE GENOMIC DNA]</scope>
    <source>
        <strain evidence="3 4">Roberts-Thomson</strain>
    </source>
</reference>
<organism evidence="3 4">
    <name type="scientific">Giardia muris</name>
    <dbReference type="NCBI Taxonomy" id="5742"/>
    <lineage>
        <taxon>Eukaryota</taxon>
        <taxon>Metamonada</taxon>
        <taxon>Diplomonadida</taxon>
        <taxon>Hexamitidae</taxon>
        <taxon>Giardiinae</taxon>
        <taxon>Giardia</taxon>
    </lineage>
</organism>
<gene>
    <name evidence="3" type="ORF">GMRT_13690</name>
</gene>
<dbReference type="EMBL" id="VDLU01000001">
    <property type="protein sequence ID" value="TNJ30693.1"/>
    <property type="molecule type" value="Genomic_DNA"/>
</dbReference>
<feature type="coiled-coil region" evidence="1">
    <location>
        <begin position="152"/>
        <end position="179"/>
    </location>
</feature>
<comment type="caution">
    <text evidence="3">The sequence shown here is derived from an EMBL/GenBank/DDBJ whole genome shotgun (WGS) entry which is preliminary data.</text>
</comment>
<proteinExistence type="predicted"/>
<keyword evidence="4" id="KW-1185">Reference proteome</keyword>
<keyword evidence="1" id="KW-0175">Coiled coil</keyword>
<evidence type="ECO:0000256" key="1">
    <source>
        <dbReference type="SAM" id="Coils"/>
    </source>
</evidence>
<accession>A0A4Z1T976</accession>
<dbReference type="VEuPathDB" id="GiardiaDB:GMRT_13690"/>
<evidence type="ECO:0000256" key="2">
    <source>
        <dbReference type="SAM" id="MobiDB-lite"/>
    </source>
</evidence>